<evidence type="ECO:0000313" key="2">
    <source>
        <dbReference type="EMBL" id="CAH9053098.1"/>
    </source>
</evidence>
<evidence type="ECO:0000313" key="3">
    <source>
        <dbReference type="Proteomes" id="UP001152484"/>
    </source>
</evidence>
<comment type="caution">
    <text evidence="2">The sequence shown here is derived from an EMBL/GenBank/DDBJ whole genome shotgun (WGS) entry which is preliminary data.</text>
</comment>
<organism evidence="2 3">
    <name type="scientific">Cuscuta europaea</name>
    <name type="common">European dodder</name>
    <dbReference type="NCBI Taxonomy" id="41803"/>
    <lineage>
        <taxon>Eukaryota</taxon>
        <taxon>Viridiplantae</taxon>
        <taxon>Streptophyta</taxon>
        <taxon>Embryophyta</taxon>
        <taxon>Tracheophyta</taxon>
        <taxon>Spermatophyta</taxon>
        <taxon>Magnoliopsida</taxon>
        <taxon>eudicotyledons</taxon>
        <taxon>Gunneridae</taxon>
        <taxon>Pentapetalae</taxon>
        <taxon>asterids</taxon>
        <taxon>lamiids</taxon>
        <taxon>Solanales</taxon>
        <taxon>Convolvulaceae</taxon>
        <taxon>Cuscuteae</taxon>
        <taxon>Cuscuta</taxon>
        <taxon>Cuscuta subgen. Cuscuta</taxon>
    </lineage>
</organism>
<keyword evidence="3" id="KW-1185">Reference proteome</keyword>
<gene>
    <name evidence="2" type="ORF">CEURO_LOCUS452</name>
</gene>
<dbReference type="EMBL" id="CAMAPE010000002">
    <property type="protein sequence ID" value="CAH9053098.1"/>
    <property type="molecule type" value="Genomic_DNA"/>
</dbReference>
<feature type="region of interest" description="Disordered" evidence="1">
    <location>
        <begin position="126"/>
        <end position="169"/>
    </location>
</feature>
<name>A0A9P1DW57_CUSEU</name>
<feature type="region of interest" description="Disordered" evidence="1">
    <location>
        <begin position="1"/>
        <end position="24"/>
    </location>
</feature>
<dbReference type="Proteomes" id="UP001152484">
    <property type="component" value="Unassembled WGS sequence"/>
</dbReference>
<sequence>MVRTTRANSKNVEDKNLALGDVNAPEASHKAPEVGVIAGLEQAAVDLRLQIQQNNPDARLGLEAKKKNRSDDQVSPPVLTIDVQSALSAFIQTLTQNPGAFGTLAPAHPQIGENIILPPLPHPFGNPIPRVRNDEGVVAQETSSQEVQSRDRHNDNRERPRTSALNRLG</sequence>
<dbReference type="AlphaFoldDB" id="A0A9P1DW57"/>
<feature type="compositionally biased region" description="Polar residues" evidence="1">
    <location>
        <begin position="1"/>
        <end position="10"/>
    </location>
</feature>
<evidence type="ECO:0000256" key="1">
    <source>
        <dbReference type="SAM" id="MobiDB-lite"/>
    </source>
</evidence>
<feature type="compositionally biased region" description="Basic and acidic residues" evidence="1">
    <location>
        <begin position="148"/>
        <end position="161"/>
    </location>
</feature>
<protein>
    <submittedName>
        <fullName evidence="2">Uncharacterized protein</fullName>
    </submittedName>
</protein>
<reference evidence="2" key="1">
    <citation type="submission" date="2022-07" db="EMBL/GenBank/DDBJ databases">
        <authorList>
            <person name="Macas J."/>
            <person name="Novak P."/>
            <person name="Neumann P."/>
        </authorList>
    </citation>
    <scope>NUCLEOTIDE SEQUENCE</scope>
</reference>
<feature type="non-terminal residue" evidence="2">
    <location>
        <position position="169"/>
    </location>
</feature>
<proteinExistence type="predicted"/>
<accession>A0A9P1DW57</accession>